<evidence type="ECO:0000256" key="1">
    <source>
        <dbReference type="SAM" id="MobiDB-lite"/>
    </source>
</evidence>
<dbReference type="GO" id="GO:0005802">
    <property type="term" value="C:trans-Golgi network"/>
    <property type="evidence" value="ECO:0007669"/>
    <property type="project" value="TreeGrafter"/>
</dbReference>
<gene>
    <name evidence="3" type="ORF">AGABI1DRAFT_75821</name>
</gene>
<dbReference type="Proteomes" id="UP000008493">
    <property type="component" value="Unassembled WGS sequence"/>
</dbReference>
<dbReference type="GeneID" id="18831298"/>
<dbReference type="KEGG" id="abp:AGABI1DRAFT75821"/>
<dbReference type="EMBL" id="JH971392">
    <property type="protein sequence ID" value="EKM78297.1"/>
    <property type="molecule type" value="Genomic_DNA"/>
</dbReference>
<feature type="compositionally biased region" description="Pro residues" evidence="1">
    <location>
        <begin position="309"/>
        <end position="320"/>
    </location>
</feature>
<dbReference type="GO" id="GO:0006891">
    <property type="term" value="P:intra-Golgi vesicle-mediated transport"/>
    <property type="evidence" value="ECO:0007669"/>
    <property type="project" value="InterPro"/>
</dbReference>
<dbReference type="AlphaFoldDB" id="K5X5S4"/>
<dbReference type="InterPro" id="IPR024662">
    <property type="entry name" value="Trs65"/>
</dbReference>
<dbReference type="OMA" id="FNQSSWT"/>
<feature type="compositionally biased region" description="Gly residues" evidence="1">
    <location>
        <begin position="802"/>
        <end position="815"/>
    </location>
</feature>
<dbReference type="PANTHER" id="PTHR28159:SF1">
    <property type="entry name" value="TRAFFICKING PROTEIN PARTICLE COMPLEX II-SPECIFIC SUBUNIT 65"/>
    <property type="match status" value="1"/>
</dbReference>
<dbReference type="InParanoid" id="K5X5S4"/>
<feature type="region of interest" description="Disordered" evidence="1">
    <location>
        <begin position="512"/>
        <end position="564"/>
    </location>
</feature>
<feature type="domain" description="Trafficking protein particle complex II-specific subunit 65 IgD3" evidence="2">
    <location>
        <begin position="825"/>
        <end position="882"/>
    </location>
</feature>
<keyword evidence="4" id="KW-1185">Reference proteome</keyword>
<evidence type="ECO:0000313" key="3">
    <source>
        <dbReference type="EMBL" id="EKM78297.1"/>
    </source>
</evidence>
<sequence>MSLEHLFASSKLAVVIPDTSVVYPPTQPIDEWLQILSSNTPERKQAFFDEQLQSLLTLRIEHPTPNEPANPAKPPPSLIDFLAHIQISLEASYISSEPIVAEVPQSNRLSAPPRTASLGVKASPRLGAHHPSIFPPTTPHPTPATTEHDKKYVASQGIPLFTSIWGQNPSDSSREDFSLVWSDSEQLWVAIYRLALTVSFLRLSFTDPLLCLTISATLREKPITSSSTEHPLIRFLKTCDDVDIPESPKAFDQDESKDKDDNINMFEEVNLLEGLLAGPTFSKMGPAIDLPSTRLGTVSRQKYFHLPPVNLPAPTAPSPSPATARGKSHPTLRKSYRKTLETASGFRVRMRTVFVPSIVLSSSQEEYDKVAAGNERTVVLCVEIENSGESGQGVGFEVERVDVSISGDEAMATLITWGQDGFTAKEAVFPLKIAESAQYNLLYAVTFLRSPEELDGFSFSRTTGAQPPVDLHRVVSINIHGKPYTHVQESLLYPTQTFSSKWSCILDLSTQQPQNPSNLDPVDPSNAHPSVLPEPPSPFPVLGLQSGKPTPPTPTSGNSDVKSSQLVAGRILKSSRPRISSVPIPSNAVRSSTPSHVQSHYIRSSTTYSAPPIPLDNAQTPPIFDLPITPAYPSFPSSKSAIPPTPMGHAPIISQTSVGLIGPNVEARRWRGSTTLGGGVEPPTPVPHQYDTGGFANEQQRVLMRQTPTHEFSDNNSESIVVSVGLLDVIKSGGVGPRKEGREEHEEEEEEEVELGPGRIYPLDSFTLDIFVFNKSEKIKRFEISCFERRRRRGGGEQNQSNGGGGGGGGSAGGAGGKMGYPGILPMESRVRIGPLLPSACQSVRMEFLAVSPGVHSIEALTLKDIESGQSVNLRSVMDIVVHEPLSSEALHK</sequence>
<evidence type="ECO:0000259" key="2">
    <source>
        <dbReference type="Pfam" id="PF12735"/>
    </source>
</evidence>
<accession>K5X5S4</accession>
<reference evidence="4" key="1">
    <citation type="journal article" date="2012" name="Proc. Natl. Acad. Sci. U.S.A.">
        <title>Genome sequence of the button mushroom Agaricus bisporus reveals mechanisms governing adaptation to a humic-rich ecological niche.</title>
        <authorList>
            <person name="Morin E."/>
            <person name="Kohler A."/>
            <person name="Baker A.R."/>
            <person name="Foulongne-Oriol M."/>
            <person name="Lombard V."/>
            <person name="Nagy L.G."/>
            <person name="Ohm R.A."/>
            <person name="Patyshakuliyeva A."/>
            <person name="Brun A."/>
            <person name="Aerts A.L."/>
            <person name="Bailey A.M."/>
            <person name="Billette C."/>
            <person name="Coutinho P.M."/>
            <person name="Deakin G."/>
            <person name="Doddapaneni H."/>
            <person name="Floudas D."/>
            <person name="Grimwood J."/>
            <person name="Hilden K."/>
            <person name="Kuees U."/>
            <person name="LaButti K.M."/>
            <person name="Lapidus A."/>
            <person name="Lindquist E.A."/>
            <person name="Lucas S.M."/>
            <person name="Murat C."/>
            <person name="Riley R.W."/>
            <person name="Salamov A.A."/>
            <person name="Schmutz J."/>
            <person name="Subramanian V."/>
            <person name="Woesten H.A.B."/>
            <person name="Xu J."/>
            <person name="Eastwood D.C."/>
            <person name="Foster G.D."/>
            <person name="Sonnenberg A.S."/>
            <person name="Cullen D."/>
            <person name="de Vries R.P."/>
            <person name="Lundell T."/>
            <person name="Hibbett D.S."/>
            <person name="Henrissat B."/>
            <person name="Burton K.S."/>
            <person name="Kerrigan R.W."/>
            <person name="Challen M.P."/>
            <person name="Grigoriev I.V."/>
            <person name="Martin F."/>
        </authorList>
    </citation>
    <scope>NUCLEOTIDE SEQUENCE [LARGE SCALE GENOMIC DNA]</scope>
    <source>
        <strain evidence="4">JB137-S8 / ATCC MYA-4627 / FGSC 10392</strain>
    </source>
</reference>
<name>K5X5S4_AGABU</name>
<feature type="region of interest" description="Disordered" evidence="1">
    <location>
        <begin position="577"/>
        <end position="596"/>
    </location>
</feature>
<organism evidence="3 4">
    <name type="scientific">Agaricus bisporus var. burnettii (strain JB137-S8 / ATCC MYA-4627 / FGSC 10392)</name>
    <name type="common">White button mushroom</name>
    <dbReference type="NCBI Taxonomy" id="597362"/>
    <lineage>
        <taxon>Eukaryota</taxon>
        <taxon>Fungi</taxon>
        <taxon>Dikarya</taxon>
        <taxon>Basidiomycota</taxon>
        <taxon>Agaricomycotina</taxon>
        <taxon>Agaricomycetes</taxon>
        <taxon>Agaricomycetidae</taxon>
        <taxon>Agaricales</taxon>
        <taxon>Agaricineae</taxon>
        <taxon>Agaricaceae</taxon>
        <taxon>Agaricus</taxon>
    </lineage>
</organism>
<proteinExistence type="predicted"/>
<dbReference type="Pfam" id="PF12735">
    <property type="entry name" value="IgD3_Trs65"/>
    <property type="match status" value="1"/>
</dbReference>
<dbReference type="GO" id="GO:1990071">
    <property type="term" value="C:TRAPPII protein complex"/>
    <property type="evidence" value="ECO:0007669"/>
    <property type="project" value="InterPro"/>
</dbReference>
<feature type="region of interest" description="Disordered" evidence="1">
    <location>
        <begin position="791"/>
        <end position="815"/>
    </location>
</feature>
<feature type="region of interest" description="Disordered" evidence="1">
    <location>
        <begin position="309"/>
        <end position="333"/>
    </location>
</feature>
<evidence type="ECO:0000313" key="4">
    <source>
        <dbReference type="Proteomes" id="UP000008493"/>
    </source>
</evidence>
<feature type="compositionally biased region" description="Acidic residues" evidence="1">
    <location>
        <begin position="745"/>
        <end position="754"/>
    </location>
</feature>
<dbReference type="RefSeq" id="XP_007330874.1">
    <property type="nucleotide sequence ID" value="XM_007330812.1"/>
</dbReference>
<dbReference type="eggNOG" id="ENOG502S7BI">
    <property type="taxonomic scope" value="Eukaryota"/>
</dbReference>
<dbReference type="InterPro" id="IPR055420">
    <property type="entry name" value="IgD3_Trs65"/>
</dbReference>
<feature type="region of interest" description="Disordered" evidence="1">
    <location>
        <begin position="732"/>
        <end position="755"/>
    </location>
</feature>
<dbReference type="HOGENOM" id="CLU_006972_0_0_1"/>
<protein>
    <recommendedName>
        <fullName evidence="2">Trafficking protein particle complex II-specific subunit 65 IgD3 domain-containing protein</fullName>
    </recommendedName>
</protein>
<feature type="compositionally biased region" description="Low complexity" evidence="1">
    <location>
        <begin position="577"/>
        <end position="586"/>
    </location>
</feature>
<dbReference type="OrthoDB" id="24630at2759"/>
<dbReference type="PANTHER" id="PTHR28159">
    <property type="entry name" value="TRAFFICKING PROTEIN PARTICLE COMPLEX II-SPECIFIC SUBUNIT 65"/>
    <property type="match status" value="1"/>
</dbReference>